<keyword evidence="6" id="KW-0408">Iron</keyword>
<keyword evidence="11" id="KW-1185">Reference proteome</keyword>
<keyword evidence="2" id="KW-0285">Flavoprotein</keyword>
<feature type="domain" description="FAD-binding PCMH-type" evidence="9">
    <location>
        <begin position="35"/>
        <end position="258"/>
    </location>
</feature>
<name>A0A9W6PSN7_9ACTN</name>
<dbReference type="GO" id="GO:0008720">
    <property type="term" value="F:D-lactate dehydrogenase (NAD+) activity"/>
    <property type="evidence" value="ECO:0007669"/>
    <property type="project" value="TreeGrafter"/>
</dbReference>
<proteinExistence type="predicted"/>
<dbReference type="AlphaFoldDB" id="A0A9W6PSN7"/>
<dbReference type="SUPFAM" id="SSF55103">
    <property type="entry name" value="FAD-linked oxidases, C-terminal domain"/>
    <property type="match status" value="1"/>
</dbReference>
<evidence type="ECO:0000256" key="7">
    <source>
        <dbReference type="ARBA" id="ARBA00023014"/>
    </source>
</evidence>
<evidence type="ECO:0000256" key="5">
    <source>
        <dbReference type="ARBA" id="ARBA00023002"/>
    </source>
</evidence>
<dbReference type="Proteomes" id="UP001165124">
    <property type="component" value="Unassembled WGS sequence"/>
</dbReference>
<organism evidence="10 11">
    <name type="scientific">Actinomadura rubrobrunea</name>
    <dbReference type="NCBI Taxonomy" id="115335"/>
    <lineage>
        <taxon>Bacteria</taxon>
        <taxon>Bacillati</taxon>
        <taxon>Actinomycetota</taxon>
        <taxon>Actinomycetes</taxon>
        <taxon>Streptosporangiales</taxon>
        <taxon>Thermomonosporaceae</taxon>
        <taxon>Actinomadura</taxon>
    </lineage>
</organism>
<dbReference type="InterPro" id="IPR016169">
    <property type="entry name" value="FAD-bd_PCMH_sub2"/>
</dbReference>
<dbReference type="InterPro" id="IPR016164">
    <property type="entry name" value="FAD-linked_Oxase-like_C"/>
</dbReference>
<dbReference type="InterPro" id="IPR017896">
    <property type="entry name" value="4Fe4S_Fe-S-bd"/>
</dbReference>
<dbReference type="Pfam" id="PF02754">
    <property type="entry name" value="CCG"/>
    <property type="match status" value="1"/>
</dbReference>
<keyword evidence="3" id="KW-0479">Metal-binding</keyword>
<evidence type="ECO:0000313" key="11">
    <source>
        <dbReference type="Proteomes" id="UP001165124"/>
    </source>
</evidence>
<dbReference type="SUPFAM" id="SSF56176">
    <property type="entry name" value="FAD-binding/transporter-associated domain-like"/>
    <property type="match status" value="1"/>
</dbReference>
<dbReference type="Gene3D" id="1.10.1060.10">
    <property type="entry name" value="Alpha-helical ferredoxin"/>
    <property type="match status" value="1"/>
</dbReference>
<dbReference type="InterPro" id="IPR006094">
    <property type="entry name" value="Oxid_FAD_bind_N"/>
</dbReference>
<keyword evidence="5" id="KW-0560">Oxidoreductase</keyword>
<dbReference type="Gene3D" id="3.30.465.10">
    <property type="match status" value="1"/>
</dbReference>
<evidence type="ECO:0000256" key="2">
    <source>
        <dbReference type="ARBA" id="ARBA00022630"/>
    </source>
</evidence>
<evidence type="ECO:0000256" key="1">
    <source>
        <dbReference type="ARBA" id="ARBA00001974"/>
    </source>
</evidence>
<keyword evidence="7" id="KW-0411">Iron-sulfur</keyword>
<dbReference type="RefSeq" id="WP_067909124.1">
    <property type="nucleotide sequence ID" value="NZ_BSRZ01000003.1"/>
</dbReference>
<dbReference type="Gene3D" id="3.30.70.2740">
    <property type="match status" value="1"/>
</dbReference>
<dbReference type="GO" id="GO:0046872">
    <property type="term" value="F:metal ion binding"/>
    <property type="evidence" value="ECO:0007669"/>
    <property type="project" value="UniProtKB-KW"/>
</dbReference>
<dbReference type="InterPro" id="IPR017900">
    <property type="entry name" value="4Fe4S_Fe_S_CS"/>
</dbReference>
<dbReference type="GO" id="GO:0071949">
    <property type="term" value="F:FAD binding"/>
    <property type="evidence" value="ECO:0007669"/>
    <property type="project" value="InterPro"/>
</dbReference>
<evidence type="ECO:0000256" key="6">
    <source>
        <dbReference type="ARBA" id="ARBA00023004"/>
    </source>
</evidence>
<sequence>MSADSLVRALAAELKGEVRADDATRAAYATDASNHRVVPLCVVLPRDADDVVRLVERCADADVPITSRGAGTNTAGNAIGPGVIVDFSRHMTAVLDIDPAARTAVVEPGVVLDRLREQAAVHGLTFGVDPSTHNRCTLGGMIGTNACGSHSVAWGTTADNVDELDVVLADGSCVTLGRHGGQGDGAGAGTPLLEALAEIRDGWLADIRRELGRFPRQISGYGLQHLLPENGFHAARALVGAEGTCGLVTRARVRLVPAPAARALVVAGFADDLAAAAAAPALAAAGPLTVEGMDDRLVAAFDSRPGPRRRPDLPAGRAWLLLEVGADDPAAARDRAEAVRRSARDQGALDVHVVVAPADQRAYWRIRERGAGLATRSADGREAWPGWEDAAVPPARLAGYLKDFRELLDRYGRQGVVYGHFGEGCVHVRIDHDLLSESGRAAYRSFQEDAADLVVAHGGSLSGEHGDGRARSELLPRMYGERIRDAFAAYKHAFDPLGRLNPGVLVDPAPLDADLRQTISRPHTAGLAFAYHSDGGDLGKALRRCVGVGACRKQSGGGMCPSYRATRDERHSTRGRARILAEMLDGGLSADGWRSEHVKDALDLCLMCKACSAECPVTVDMATYKAEFLHQHYRGRLRPASHYSMGWLPLWLAAGRRFARPLNALLDVDAAAALARRLGGIDPARRLPRLATWSFHRWFRRRTSPADGDPVVLWVDSFTAAFAPEIARDAVHVLEAAGYQVEVPSQTLCCGLTWVSTGQLDIARRVMRRTVRALDRRADGDRPVVALEPSCGAALRGDLPELVDGDGARRVASRIRTLAELLDGRDLPLRADRPATAVVQFHCHQRAVFGTRPDRALLERAGVTVHGVDEGCCGLAGNFGFQAGHYEISKTCAEQSFLPHLEGHAPDAPVLADGFSCRLQIAEFGGRRPVHLAQLLRERIEPSGPDR</sequence>
<accession>A0A9W6PSN7</accession>
<feature type="domain" description="4Fe-4S ferredoxin-type" evidence="8">
    <location>
        <begin position="595"/>
        <end position="624"/>
    </location>
</feature>
<evidence type="ECO:0000256" key="3">
    <source>
        <dbReference type="ARBA" id="ARBA00022723"/>
    </source>
</evidence>
<dbReference type="InterPro" id="IPR004017">
    <property type="entry name" value="Cys_rich_dom"/>
</dbReference>
<dbReference type="InterPro" id="IPR016166">
    <property type="entry name" value="FAD-bd_PCMH"/>
</dbReference>
<gene>
    <name evidence="10" type="ORF">Arub01_20040</name>
</gene>
<dbReference type="PROSITE" id="PS51387">
    <property type="entry name" value="FAD_PCMH"/>
    <property type="match status" value="1"/>
</dbReference>
<dbReference type="Pfam" id="PF02913">
    <property type="entry name" value="FAD-oxidase_C"/>
    <property type="match status" value="1"/>
</dbReference>
<dbReference type="EMBL" id="BSRZ01000003">
    <property type="protein sequence ID" value="GLW63760.1"/>
    <property type="molecule type" value="Genomic_DNA"/>
</dbReference>
<comment type="cofactor">
    <cofactor evidence="1">
        <name>FAD</name>
        <dbReference type="ChEBI" id="CHEBI:57692"/>
    </cofactor>
</comment>
<evidence type="ECO:0000259" key="9">
    <source>
        <dbReference type="PROSITE" id="PS51387"/>
    </source>
</evidence>
<protein>
    <submittedName>
        <fullName evidence="10">Lactate dehydrogenase</fullName>
    </submittedName>
</protein>
<evidence type="ECO:0000259" key="8">
    <source>
        <dbReference type="PROSITE" id="PS51379"/>
    </source>
</evidence>
<dbReference type="PROSITE" id="PS00198">
    <property type="entry name" value="4FE4S_FER_1"/>
    <property type="match status" value="1"/>
</dbReference>
<dbReference type="PANTHER" id="PTHR11748">
    <property type="entry name" value="D-LACTATE DEHYDROGENASE"/>
    <property type="match status" value="1"/>
</dbReference>
<dbReference type="SUPFAM" id="SSF46548">
    <property type="entry name" value="alpha-helical ferredoxin"/>
    <property type="match status" value="1"/>
</dbReference>
<dbReference type="GO" id="GO:0051536">
    <property type="term" value="F:iron-sulfur cluster binding"/>
    <property type="evidence" value="ECO:0007669"/>
    <property type="project" value="UniProtKB-KW"/>
</dbReference>
<dbReference type="PROSITE" id="PS51379">
    <property type="entry name" value="4FE4S_FER_2"/>
    <property type="match status" value="1"/>
</dbReference>
<dbReference type="PANTHER" id="PTHR11748:SF119">
    <property type="entry name" value="D-2-HYDROXYGLUTARATE DEHYDROGENASE"/>
    <property type="match status" value="1"/>
</dbReference>
<dbReference type="InterPro" id="IPR036318">
    <property type="entry name" value="FAD-bd_PCMH-like_sf"/>
</dbReference>
<evidence type="ECO:0000313" key="10">
    <source>
        <dbReference type="EMBL" id="GLW63760.1"/>
    </source>
</evidence>
<evidence type="ECO:0000256" key="4">
    <source>
        <dbReference type="ARBA" id="ARBA00022827"/>
    </source>
</evidence>
<dbReference type="GO" id="GO:0004458">
    <property type="term" value="F:D-lactate dehydrogenase (cytochrome) activity"/>
    <property type="evidence" value="ECO:0007669"/>
    <property type="project" value="TreeGrafter"/>
</dbReference>
<reference evidence="10" key="1">
    <citation type="submission" date="2023-02" db="EMBL/GenBank/DDBJ databases">
        <title>Actinomadura rubrobrunea NBRC 14622.</title>
        <authorList>
            <person name="Ichikawa N."/>
            <person name="Sato H."/>
            <person name="Tonouchi N."/>
        </authorList>
    </citation>
    <scope>NUCLEOTIDE SEQUENCE</scope>
    <source>
        <strain evidence="10">NBRC 14622</strain>
    </source>
</reference>
<dbReference type="InterPro" id="IPR004113">
    <property type="entry name" value="FAD-bd_oxidored_4_C"/>
</dbReference>
<dbReference type="Pfam" id="PF13183">
    <property type="entry name" value="Fer4_8"/>
    <property type="match status" value="1"/>
</dbReference>
<keyword evidence="4" id="KW-0274">FAD</keyword>
<dbReference type="GO" id="GO:1903457">
    <property type="term" value="P:lactate catabolic process"/>
    <property type="evidence" value="ECO:0007669"/>
    <property type="project" value="TreeGrafter"/>
</dbReference>
<dbReference type="Pfam" id="PF01565">
    <property type="entry name" value="FAD_binding_4"/>
    <property type="match status" value="1"/>
</dbReference>
<comment type="caution">
    <text evidence="10">The sequence shown here is derived from an EMBL/GenBank/DDBJ whole genome shotgun (WGS) entry which is preliminary data.</text>
</comment>
<dbReference type="InterPro" id="IPR009051">
    <property type="entry name" value="Helical_ferredxn"/>
</dbReference>